<name>A0A379C3W0_9FIRM</name>
<dbReference type="EMBL" id="UGSZ01000001">
    <property type="protein sequence ID" value="SUB56799.1"/>
    <property type="molecule type" value="Genomic_DNA"/>
</dbReference>
<dbReference type="Proteomes" id="UP000255517">
    <property type="component" value="Unassembled WGS sequence"/>
</dbReference>
<dbReference type="RefSeq" id="WP_004824868.1">
    <property type="nucleotide sequence ID" value="NZ_CAMUOS010000003.1"/>
</dbReference>
<feature type="transmembrane region" description="Helical" evidence="6">
    <location>
        <begin position="36"/>
        <end position="59"/>
    </location>
</feature>
<evidence type="ECO:0000313" key="8">
    <source>
        <dbReference type="Proteomes" id="UP000255517"/>
    </source>
</evidence>
<gene>
    <name evidence="7" type="ORF">NCTC13149_00603</name>
</gene>
<organism evidence="7 8">
    <name type="scientific">Peptoniphilus lacrimalis</name>
    <dbReference type="NCBI Taxonomy" id="33031"/>
    <lineage>
        <taxon>Bacteria</taxon>
        <taxon>Bacillati</taxon>
        <taxon>Bacillota</taxon>
        <taxon>Tissierellia</taxon>
        <taxon>Tissierellales</taxon>
        <taxon>Peptoniphilaceae</taxon>
        <taxon>Peptoniphilus</taxon>
    </lineage>
</organism>
<feature type="transmembrane region" description="Helical" evidence="6">
    <location>
        <begin position="154"/>
        <end position="176"/>
    </location>
</feature>
<keyword evidence="4 6" id="KW-1133">Transmembrane helix</keyword>
<feature type="transmembrane region" description="Helical" evidence="6">
    <location>
        <begin position="97"/>
        <end position="115"/>
    </location>
</feature>
<feature type="transmembrane region" description="Helical" evidence="6">
    <location>
        <begin position="6"/>
        <end position="24"/>
    </location>
</feature>
<feature type="transmembrane region" description="Helical" evidence="6">
    <location>
        <begin position="65"/>
        <end position="90"/>
    </location>
</feature>
<proteinExistence type="predicted"/>
<evidence type="ECO:0000256" key="2">
    <source>
        <dbReference type="ARBA" id="ARBA00022475"/>
    </source>
</evidence>
<feature type="transmembrane region" description="Helical" evidence="6">
    <location>
        <begin position="235"/>
        <end position="253"/>
    </location>
</feature>
<dbReference type="AlphaFoldDB" id="A0A379C3W0"/>
<sequence length="319" mass="33782">MNDFLLNLANILSITLLYSAPLIYTALGGVISENGGVVNIGLEGMMSIGAIVGATVGFYSGNPWLAFLCAGLGGMALSLIHAVATVNLAADHVVSGIAINLLGPGLALYLCRLFFDGAAMSKAIPYQNKLPMVFKGIFTSERIGRYPILKYLDIIFSQYVIVYIAFALVFISWFVLYKTKLGLRIRAVGEHPRAAETLGVNAYLIKYIAVLTSGFLAGLGGGAMSLAVVSNFRETLISGQGFIALAAVIFGGWRPQGALLACLLFGAAQGLSIFLGSIGIQIDTNLLSMIPYILTLVVLVLFVKGSKAPSADGKPYERN</sequence>
<feature type="transmembrane region" description="Helical" evidence="6">
    <location>
        <begin position="207"/>
        <end position="229"/>
    </location>
</feature>
<dbReference type="PANTHER" id="PTHR43370">
    <property type="entry name" value="SUGAR ABC TRANSPORTER INTEGRAL MEMBRANE PROTEIN-RELATED"/>
    <property type="match status" value="1"/>
</dbReference>
<evidence type="ECO:0000256" key="1">
    <source>
        <dbReference type="ARBA" id="ARBA00004651"/>
    </source>
</evidence>
<dbReference type="PANTHER" id="PTHR43370:SF1">
    <property type="entry name" value="GUANOSINE ABC TRANSPORTER PERMEASE PROTEIN NUPQ"/>
    <property type="match status" value="1"/>
</dbReference>
<dbReference type="GO" id="GO:0022857">
    <property type="term" value="F:transmembrane transporter activity"/>
    <property type="evidence" value="ECO:0007669"/>
    <property type="project" value="InterPro"/>
</dbReference>
<evidence type="ECO:0000256" key="6">
    <source>
        <dbReference type="SAM" id="Phobius"/>
    </source>
</evidence>
<evidence type="ECO:0000313" key="7">
    <source>
        <dbReference type="EMBL" id="SUB56799.1"/>
    </source>
</evidence>
<dbReference type="Pfam" id="PF02653">
    <property type="entry name" value="BPD_transp_2"/>
    <property type="match status" value="1"/>
</dbReference>
<dbReference type="CDD" id="cd06580">
    <property type="entry name" value="TM_PBP1_transp_TpRbsC_like"/>
    <property type="match status" value="1"/>
</dbReference>
<evidence type="ECO:0000256" key="4">
    <source>
        <dbReference type="ARBA" id="ARBA00022989"/>
    </source>
</evidence>
<reference evidence="7 8" key="1">
    <citation type="submission" date="2018-06" db="EMBL/GenBank/DDBJ databases">
        <authorList>
            <consortium name="Pathogen Informatics"/>
            <person name="Doyle S."/>
        </authorList>
    </citation>
    <scope>NUCLEOTIDE SEQUENCE [LARGE SCALE GENOMIC DNA]</scope>
    <source>
        <strain evidence="7 8">NCTC13149</strain>
    </source>
</reference>
<protein>
    <submittedName>
        <fullName evidence="7">ABC-type uncharacterized transport system, permease component</fullName>
    </submittedName>
</protein>
<keyword evidence="2" id="KW-1003">Cell membrane</keyword>
<feature type="transmembrane region" description="Helical" evidence="6">
    <location>
        <begin position="286"/>
        <end position="303"/>
    </location>
</feature>
<comment type="subcellular location">
    <subcellularLocation>
        <location evidence="1">Cell membrane</location>
        <topology evidence="1">Multi-pass membrane protein</topology>
    </subcellularLocation>
</comment>
<dbReference type="GO" id="GO:0005886">
    <property type="term" value="C:plasma membrane"/>
    <property type="evidence" value="ECO:0007669"/>
    <property type="project" value="UniProtKB-SubCell"/>
</dbReference>
<accession>A0A379C3W0</accession>
<dbReference type="STRING" id="1122949.GCA_000378725_00443"/>
<keyword evidence="5 6" id="KW-0472">Membrane</keyword>
<evidence type="ECO:0000256" key="3">
    <source>
        <dbReference type="ARBA" id="ARBA00022692"/>
    </source>
</evidence>
<evidence type="ECO:0000256" key="5">
    <source>
        <dbReference type="ARBA" id="ARBA00023136"/>
    </source>
</evidence>
<feature type="transmembrane region" description="Helical" evidence="6">
    <location>
        <begin position="260"/>
        <end position="280"/>
    </location>
</feature>
<dbReference type="OrthoDB" id="9792579at2"/>
<dbReference type="InterPro" id="IPR001851">
    <property type="entry name" value="ABC_transp_permease"/>
</dbReference>
<keyword evidence="3 6" id="KW-0812">Transmembrane</keyword>